<dbReference type="Proteomes" id="UP000199019">
    <property type="component" value="Unassembled WGS sequence"/>
</dbReference>
<dbReference type="AlphaFoldDB" id="A0A1H9S6X6"/>
<keyword evidence="2" id="KW-1185">Reference proteome</keyword>
<proteinExistence type="predicted"/>
<organism evidence="1 2">
    <name type="scientific">Pedococcus cremeus</name>
    <dbReference type="NCBI Taxonomy" id="587636"/>
    <lineage>
        <taxon>Bacteria</taxon>
        <taxon>Bacillati</taxon>
        <taxon>Actinomycetota</taxon>
        <taxon>Actinomycetes</taxon>
        <taxon>Micrococcales</taxon>
        <taxon>Intrasporangiaceae</taxon>
        <taxon>Pedococcus</taxon>
    </lineage>
</organism>
<name>A0A1H9S6X6_9MICO</name>
<evidence type="ECO:0000313" key="2">
    <source>
        <dbReference type="Proteomes" id="UP000199019"/>
    </source>
</evidence>
<accession>A0A1H9S6X6</accession>
<sequence length="56" mass="6150">MAGASFFMAVPEDGRIHGGCGDCDAYQTLDTSEAPVYRLTVHHDTTCPAYRTREVE</sequence>
<evidence type="ECO:0000313" key="1">
    <source>
        <dbReference type="EMBL" id="SER80113.1"/>
    </source>
</evidence>
<gene>
    <name evidence="1" type="ORF">SAMN05216199_1263</name>
</gene>
<dbReference type="STRING" id="587636.SAMN05216199_1263"/>
<protein>
    <submittedName>
        <fullName evidence="1">Uncharacterized protein</fullName>
    </submittedName>
</protein>
<reference evidence="2" key="1">
    <citation type="submission" date="2016-10" db="EMBL/GenBank/DDBJ databases">
        <authorList>
            <person name="Varghese N."/>
            <person name="Submissions S."/>
        </authorList>
    </citation>
    <scope>NUCLEOTIDE SEQUENCE [LARGE SCALE GENOMIC DNA]</scope>
    <source>
        <strain evidence="2">CGMCC 1.6963</strain>
    </source>
</reference>
<dbReference type="RefSeq" id="WP_177180245.1">
    <property type="nucleotide sequence ID" value="NZ_FOHB01000001.1"/>
</dbReference>
<dbReference type="EMBL" id="FOHB01000001">
    <property type="protein sequence ID" value="SER80113.1"/>
    <property type="molecule type" value="Genomic_DNA"/>
</dbReference>